<dbReference type="GO" id="GO:0005524">
    <property type="term" value="F:ATP binding"/>
    <property type="evidence" value="ECO:0007669"/>
    <property type="project" value="UniProtKB-UniRule"/>
</dbReference>
<dbReference type="PANTHER" id="PTHR48013">
    <property type="entry name" value="DUAL SPECIFICITY MITOGEN-ACTIVATED PROTEIN KINASE KINASE 5-RELATED"/>
    <property type="match status" value="1"/>
</dbReference>
<dbReference type="CDD" id="cd06623">
    <property type="entry name" value="PKc_MAPKK_plant_like"/>
    <property type="match status" value="1"/>
</dbReference>
<keyword evidence="1" id="KW-0723">Serine/threonine-protein kinase</keyword>
<dbReference type="SUPFAM" id="SSF56112">
    <property type="entry name" value="Protein kinase-like (PK-like)"/>
    <property type="match status" value="1"/>
</dbReference>
<gene>
    <name evidence="14" type="ORF">WJX81_001306</name>
</gene>
<evidence type="ECO:0000313" key="14">
    <source>
        <dbReference type="EMBL" id="KAK9820835.1"/>
    </source>
</evidence>
<dbReference type="InterPro" id="IPR033658">
    <property type="entry name" value="GRX_PICOT-like"/>
</dbReference>
<dbReference type="SUPFAM" id="SSF54427">
    <property type="entry name" value="NTF2-like"/>
    <property type="match status" value="1"/>
</dbReference>
<dbReference type="GO" id="GO:0004674">
    <property type="term" value="F:protein serine/threonine kinase activity"/>
    <property type="evidence" value="ECO:0007669"/>
    <property type="project" value="UniProtKB-KW"/>
</dbReference>
<evidence type="ECO:0000313" key="15">
    <source>
        <dbReference type="Proteomes" id="UP001445335"/>
    </source>
</evidence>
<dbReference type="InterPro" id="IPR000719">
    <property type="entry name" value="Prot_kinase_dom"/>
</dbReference>
<keyword evidence="15" id="KW-1185">Reference proteome</keyword>
<evidence type="ECO:0000256" key="10">
    <source>
        <dbReference type="ARBA" id="ARBA00051693"/>
    </source>
</evidence>
<dbReference type="PROSITE" id="PS50011">
    <property type="entry name" value="PROTEIN_KINASE_DOM"/>
    <property type="match status" value="1"/>
</dbReference>
<dbReference type="SMART" id="SM00220">
    <property type="entry name" value="S_TKc"/>
    <property type="match status" value="1"/>
</dbReference>
<dbReference type="AlphaFoldDB" id="A0AAW1QHU7"/>
<comment type="catalytic activity">
    <reaction evidence="8">
        <text>L-seryl-[protein] + ATP = O-phospho-L-seryl-[protein] + ADP + H(+)</text>
        <dbReference type="Rhea" id="RHEA:17989"/>
        <dbReference type="Rhea" id="RHEA-COMP:9863"/>
        <dbReference type="Rhea" id="RHEA-COMP:11604"/>
        <dbReference type="ChEBI" id="CHEBI:15378"/>
        <dbReference type="ChEBI" id="CHEBI:29999"/>
        <dbReference type="ChEBI" id="CHEBI:30616"/>
        <dbReference type="ChEBI" id="CHEBI:83421"/>
        <dbReference type="ChEBI" id="CHEBI:456216"/>
        <dbReference type="EC" id="2.7.12.2"/>
    </reaction>
</comment>
<evidence type="ECO:0000256" key="9">
    <source>
        <dbReference type="ARBA" id="ARBA00049299"/>
    </source>
</evidence>
<proteinExistence type="inferred from homology"/>
<dbReference type="Proteomes" id="UP001445335">
    <property type="component" value="Unassembled WGS sequence"/>
</dbReference>
<dbReference type="SUPFAM" id="SSF52833">
    <property type="entry name" value="Thioredoxin-like"/>
    <property type="match status" value="1"/>
</dbReference>
<dbReference type="InterPro" id="IPR017441">
    <property type="entry name" value="Protein_kinase_ATP_BS"/>
</dbReference>
<keyword evidence="2" id="KW-0808">Transferase</keyword>
<protein>
    <recommendedName>
        <fullName evidence="7">mitogen-activated protein kinase kinase</fullName>
        <ecNumber evidence="7">2.7.12.2</ecNumber>
    </recommendedName>
</protein>
<comment type="catalytic activity">
    <reaction evidence="9">
        <text>L-threonyl-[protein] + ATP = O-phospho-L-threonyl-[protein] + ADP + H(+)</text>
        <dbReference type="Rhea" id="RHEA:46608"/>
        <dbReference type="Rhea" id="RHEA-COMP:11060"/>
        <dbReference type="Rhea" id="RHEA-COMP:11605"/>
        <dbReference type="ChEBI" id="CHEBI:15378"/>
        <dbReference type="ChEBI" id="CHEBI:30013"/>
        <dbReference type="ChEBI" id="CHEBI:30616"/>
        <dbReference type="ChEBI" id="CHEBI:61977"/>
        <dbReference type="ChEBI" id="CHEBI:456216"/>
        <dbReference type="EC" id="2.7.12.2"/>
    </reaction>
</comment>
<dbReference type="Gene3D" id="1.10.510.10">
    <property type="entry name" value="Transferase(Phosphotransferase) domain 1"/>
    <property type="match status" value="1"/>
</dbReference>
<dbReference type="Pfam" id="PF00069">
    <property type="entry name" value="Pkinase"/>
    <property type="match status" value="1"/>
</dbReference>
<keyword evidence="3 11" id="KW-0547">Nucleotide-binding</keyword>
<dbReference type="GO" id="GO:0004708">
    <property type="term" value="F:MAP kinase kinase activity"/>
    <property type="evidence" value="ECO:0007669"/>
    <property type="project" value="UniProtKB-EC"/>
</dbReference>
<evidence type="ECO:0000256" key="7">
    <source>
        <dbReference type="ARBA" id="ARBA00038999"/>
    </source>
</evidence>
<reference evidence="14 15" key="1">
    <citation type="journal article" date="2024" name="Nat. Commun.">
        <title>Phylogenomics reveals the evolutionary origins of lichenization in chlorophyte algae.</title>
        <authorList>
            <person name="Puginier C."/>
            <person name="Libourel C."/>
            <person name="Otte J."/>
            <person name="Skaloud P."/>
            <person name="Haon M."/>
            <person name="Grisel S."/>
            <person name="Petersen M."/>
            <person name="Berrin J.G."/>
            <person name="Delaux P.M."/>
            <person name="Dal Grande F."/>
            <person name="Keller J."/>
        </authorList>
    </citation>
    <scope>NUCLEOTIDE SEQUENCE [LARGE SCALE GENOMIC DNA]</scope>
    <source>
        <strain evidence="14 15">SAG 245.80</strain>
    </source>
</reference>
<evidence type="ECO:0000256" key="5">
    <source>
        <dbReference type="ARBA" id="ARBA00022840"/>
    </source>
</evidence>
<sequence>MRPKLFLDIASPRRASPGGVAVEASAFTEQGGVTASISVTDNGSLKLVSRSQLYRFTPEGLECNPSTSGRPPAYEQHSYKIAERDVRILRVLGRGASSVVYKGYYQRGNCFVAVKKINCFEKEKRHQMMNDVKALCEVDDAGLVRFVGAYHAPENGQIALVLEYMDGGSLGDVLEKKKSVPENILSAVTGQVLQGLSYLHRCKHTVHRDIKPANILINLSGDAKIADFGISAFVDSTLAVCHTFLGTVTYMSPERINSEPYSFPSDIWSLGLTLLECATGRYPYDASAGPLQLMIQVVEEAVPLPAPGACSEDVRDFVRQCMRKDPLQRPSAEGLLSHPFILKHARRRTDLRPFLRELANPDDRVEEASVALTAQYYTAMAAGYGASRALGGLYADDAVLVYEGVRVAGRAAVVAHLAAVAERHAAYGSAAYDLDAPDAQALQDGSVVLHIGGRLRVGGSGPLAMGPQGAGPPTAFSEAFVLQPGVCGGAQGAVAGAPAAAGVYAVYDSAGVLQYVGLSRKIAVSLANHARDLPELAHAVKYAAVSDATRDNLTAAWKAWVEQAVDESGQVPPGNAAGNTQWTARRARPEIRLTPGKGLADLKCSVEDLIDGVVKSNKVVAFVKGTRTAPQCGFSHRVMSLLTEVGAPFDAVNVLDETYNPGLRDAIKAYSQWPTIPQVYVNGEFVGGADILEELARKGELQQLAQSGLAADKTATLTAHDSSVWGKAAASGRAMQAAYNARLAAVHEAATTRQEREAQRWRQHAATLSRFRASRALPASEERHLPALVEGPRAAVQALLGWLRATMAAVWAAVQATLPRAAGGGRGAAAGAA</sequence>
<dbReference type="InterPro" id="IPR036249">
    <property type="entry name" value="Thioredoxin-like_sf"/>
</dbReference>
<dbReference type="PROSITE" id="PS51354">
    <property type="entry name" value="GLUTAREDOXIN_2"/>
    <property type="match status" value="1"/>
</dbReference>
<dbReference type="Gene3D" id="3.40.30.10">
    <property type="entry name" value="Glutaredoxin"/>
    <property type="match status" value="1"/>
</dbReference>
<feature type="binding site" evidence="11">
    <location>
        <position position="116"/>
    </location>
    <ligand>
        <name>ATP</name>
        <dbReference type="ChEBI" id="CHEBI:30616"/>
    </ligand>
</feature>
<name>A0AAW1QHU7_9CHLO</name>
<dbReference type="InterPro" id="IPR011009">
    <property type="entry name" value="Kinase-like_dom_sf"/>
</dbReference>
<dbReference type="PANTHER" id="PTHR48013:SF9">
    <property type="entry name" value="DUAL SPECIFICITY MITOGEN-ACTIVATED PROTEIN KINASE KINASE 5"/>
    <property type="match status" value="1"/>
</dbReference>
<comment type="similarity">
    <text evidence="6">Belongs to the protein kinase superfamily. STE Ser/Thr protein kinase family. MAP kinase kinase subfamily.</text>
</comment>
<dbReference type="EMBL" id="JALJOU010000113">
    <property type="protein sequence ID" value="KAK9820835.1"/>
    <property type="molecule type" value="Genomic_DNA"/>
</dbReference>
<dbReference type="Gene3D" id="3.10.450.50">
    <property type="match status" value="1"/>
</dbReference>
<dbReference type="PROSITE" id="PS00107">
    <property type="entry name" value="PROTEIN_KINASE_ATP"/>
    <property type="match status" value="1"/>
</dbReference>
<dbReference type="InterPro" id="IPR018222">
    <property type="entry name" value="Nuclear_transport_factor_2_euk"/>
</dbReference>
<dbReference type="Pfam" id="PF00462">
    <property type="entry name" value="Glutaredoxin"/>
    <property type="match status" value="1"/>
</dbReference>
<keyword evidence="4" id="KW-0418">Kinase</keyword>
<dbReference type="EC" id="2.7.12.2" evidence="7"/>
<dbReference type="CDD" id="cd03028">
    <property type="entry name" value="GRX_PICOT_like"/>
    <property type="match status" value="1"/>
</dbReference>
<evidence type="ECO:0000256" key="6">
    <source>
        <dbReference type="ARBA" id="ARBA00038035"/>
    </source>
</evidence>
<feature type="domain" description="Protein kinase" evidence="12">
    <location>
        <begin position="86"/>
        <end position="341"/>
    </location>
</feature>
<accession>A0AAW1QHU7</accession>
<evidence type="ECO:0000256" key="11">
    <source>
        <dbReference type="PROSITE-ProRule" id="PRU10141"/>
    </source>
</evidence>
<feature type="domain" description="NTF2" evidence="13">
    <location>
        <begin position="368"/>
        <end position="513"/>
    </location>
</feature>
<evidence type="ECO:0000259" key="12">
    <source>
        <dbReference type="PROSITE" id="PS50011"/>
    </source>
</evidence>
<evidence type="ECO:0000256" key="8">
    <source>
        <dbReference type="ARBA" id="ARBA00049014"/>
    </source>
</evidence>
<dbReference type="PROSITE" id="PS50177">
    <property type="entry name" value="NTF2_DOMAIN"/>
    <property type="match status" value="1"/>
</dbReference>
<comment type="catalytic activity">
    <reaction evidence="10">
        <text>L-tyrosyl-[protein] + ATP = O-phospho-L-tyrosyl-[protein] + ADP + H(+)</text>
        <dbReference type="Rhea" id="RHEA:10596"/>
        <dbReference type="Rhea" id="RHEA-COMP:10136"/>
        <dbReference type="Rhea" id="RHEA-COMP:20101"/>
        <dbReference type="ChEBI" id="CHEBI:15378"/>
        <dbReference type="ChEBI" id="CHEBI:30616"/>
        <dbReference type="ChEBI" id="CHEBI:46858"/>
        <dbReference type="ChEBI" id="CHEBI:61978"/>
        <dbReference type="ChEBI" id="CHEBI:456216"/>
        <dbReference type="EC" id="2.7.12.2"/>
    </reaction>
</comment>
<evidence type="ECO:0000256" key="3">
    <source>
        <dbReference type="ARBA" id="ARBA00022741"/>
    </source>
</evidence>
<evidence type="ECO:0000256" key="1">
    <source>
        <dbReference type="ARBA" id="ARBA00022527"/>
    </source>
</evidence>
<organism evidence="14 15">
    <name type="scientific">Elliptochloris bilobata</name>
    <dbReference type="NCBI Taxonomy" id="381761"/>
    <lineage>
        <taxon>Eukaryota</taxon>
        <taxon>Viridiplantae</taxon>
        <taxon>Chlorophyta</taxon>
        <taxon>core chlorophytes</taxon>
        <taxon>Trebouxiophyceae</taxon>
        <taxon>Trebouxiophyceae incertae sedis</taxon>
        <taxon>Elliptochloris clade</taxon>
        <taxon>Elliptochloris</taxon>
    </lineage>
</organism>
<dbReference type="InterPro" id="IPR002109">
    <property type="entry name" value="Glutaredoxin"/>
</dbReference>
<evidence type="ECO:0000256" key="4">
    <source>
        <dbReference type="ARBA" id="ARBA00022777"/>
    </source>
</evidence>
<dbReference type="InterPro" id="IPR032710">
    <property type="entry name" value="NTF2-like_dom_sf"/>
</dbReference>
<comment type="caution">
    <text evidence="14">The sequence shown here is derived from an EMBL/GenBank/DDBJ whole genome shotgun (WGS) entry which is preliminary data.</text>
</comment>
<dbReference type="FunFam" id="1.10.510.10:FF:000432">
    <property type="entry name" value="mitogen-activated protein kinase kinase 3"/>
    <property type="match status" value="1"/>
</dbReference>
<evidence type="ECO:0000256" key="2">
    <source>
        <dbReference type="ARBA" id="ARBA00022679"/>
    </source>
</evidence>
<keyword evidence="5 11" id="KW-0067">ATP-binding</keyword>
<evidence type="ECO:0000259" key="13">
    <source>
        <dbReference type="PROSITE" id="PS50177"/>
    </source>
</evidence>